<gene>
    <name evidence="2" type="ORF">OOZ53_11615</name>
</gene>
<proteinExistence type="predicted"/>
<feature type="transmembrane region" description="Helical" evidence="1">
    <location>
        <begin position="77"/>
        <end position="99"/>
    </location>
</feature>
<dbReference type="Proteomes" id="UP001148313">
    <property type="component" value="Unassembled WGS sequence"/>
</dbReference>
<name>A0ABT4VPC8_9HYPH</name>
<comment type="caution">
    <text evidence="2">The sequence shown here is derived from an EMBL/GenBank/DDBJ whole genome shotgun (WGS) entry which is preliminary data.</text>
</comment>
<evidence type="ECO:0000313" key="3">
    <source>
        <dbReference type="Proteomes" id="UP001148313"/>
    </source>
</evidence>
<keyword evidence="1" id="KW-0812">Transmembrane</keyword>
<protein>
    <submittedName>
        <fullName evidence="2">Uncharacterized protein</fullName>
    </submittedName>
</protein>
<sequence>MQDMGLNGLGTGLAAFGFWMFIAAIVIAGMWYDIARKRSQNEILRRLIASGQKIDQDMLGKLFSATTGGGERLQRELMVYGLVTLFVAPGIALLAWFLSLQYPPALYPVLGAAVLVGFIAIGLIVASKVAGRMPGEGASGPRDRRGR</sequence>
<dbReference type="EMBL" id="JAPJZH010000006">
    <property type="protein sequence ID" value="MDA4846000.1"/>
    <property type="molecule type" value="Genomic_DNA"/>
</dbReference>
<accession>A0ABT4VPC8</accession>
<dbReference type="RefSeq" id="WP_271089718.1">
    <property type="nucleotide sequence ID" value="NZ_JAPJZH010000006.1"/>
</dbReference>
<organism evidence="2 3">
    <name type="scientific">Hoeflea poritis</name>
    <dbReference type="NCBI Taxonomy" id="2993659"/>
    <lineage>
        <taxon>Bacteria</taxon>
        <taxon>Pseudomonadati</taxon>
        <taxon>Pseudomonadota</taxon>
        <taxon>Alphaproteobacteria</taxon>
        <taxon>Hyphomicrobiales</taxon>
        <taxon>Rhizobiaceae</taxon>
        <taxon>Hoeflea</taxon>
    </lineage>
</organism>
<feature type="transmembrane region" description="Helical" evidence="1">
    <location>
        <begin position="12"/>
        <end position="32"/>
    </location>
</feature>
<feature type="transmembrane region" description="Helical" evidence="1">
    <location>
        <begin position="105"/>
        <end position="126"/>
    </location>
</feature>
<evidence type="ECO:0000313" key="2">
    <source>
        <dbReference type="EMBL" id="MDA4846000.1"/>
    </source>
</evidence>
<keyword evidence="3" id="KW-1185">Reference proteome</keyword>
<reference evidence="2" key="1">
    <citation type="submission" date="2022-11" db="EMBL/GenBank/DDBJ databases">
        <title>Hoeflea poritis sp. nov., isolated from scleractinian coral Porites lutea.</title>
        <authorList>
            <person name="Zhang G."/>
            <person name="Wei Q."/>
            <person name="Cai L."/>
        </authorList>
    </citation>
    <scope>NUCLEOTIDE SEQUENCE</scope>
    <source>
        <strain evidence="2">E7-10</strain>
    </source>
</reference>
<keyword evidence="1" id="KW-0472">Membrane</keyword>
<evidence type="ECO:0000256" key="1">
    <source>
        <dbReference type="SAM" id="Phobius"/>
    </source>
</evidence>
<keyword evidence="1" id="KW-1133">Transmembrane helix</keyword>